<dbReference type="SUPFAM" id="SSF52047">
    <property type="entry name" value="RNI-like"/>
    <property type="match status" value="1"/>
</dbReference>
<proteinExistence type="predicted"/>
<keyword evidence="2" id="KW-1185">Reference proteome</keyword>
<dbReference type="AlphaFoldDB" id="A0AAD7J5C7"/>
<feature type="non-terminal residue" evidence="1">
    <location>
        <position position="402"/>
    </location>
</feature>
<dbReference type="EMBL" id="JARKIB010000044">
    <property type="protein sequence ID" value="KAJ7757522.1"/>
    <property type="molecule type" value="Genomic_DNA"/>
</dbReference>
<sequence>LLPSPAQIIVSTCHSLGAEDTHTACRSLSTTKRYPPSFGLKFSPIYIYERSYTTSYIPFQPLPGVDSEVDVKNAYTNIVLVCRNWHKLAIRFLYRNLKIPDSESDVVWTRNHPEYGQWVQRAILSYSSTTMSDSQTRSSIAILALCPNIEVLIQPQHPPLSNPFLEFNALSPQLPSLKRLEWWNYGAGFNTLLSVLSAAPNLEYLFLGLPGFALVNSIPAHTPDIHLPSLRTLRLSILLTPASEYLTRAISKWSLPSLDTLVSDLPLGLNKVWTSHGSRLRVVELEEYDIPCLQGCPALRELNCSLPTSPLRGESTSYTSVTTIQYHAASKSLTPGYLEQHFLPLQLWFPNLECLRIYGPLAALLVDGQFPAIFQRLSNQGVYIVEIIDENGLVVSVYRPES</sequence>
<comment type="caution">
    <text evidence="1">The sequence shown here is derived from an EMBL/GenBank/DDBJ whole genome shotgun (WGS) entry which is preliminary data.</text>
</comment>
<protein>
    <submittedName>
        <fullName evidence="1">Uncharacterized protein</fullName>
    </submittedName>
</protein>
<gene>
    <name evidence="1" type="ORF">B0H16DRAFT_666348</name>
</gene>
<dbReference type="InterPro" id="IPR032675">
    <property type="entry name" value="LRR_dom_sf"/>
</dbReference>
<accession>A0AAD7J5C7</accession>
<name>A0AAD7J5C7_9AGAR</name>
<evidence type="ECO:0000313" key="1">
    <source>
        <dbReference type="EMBL" id="KAJ7757522.1"/>
    </source>
</evidence>
<evidence type="ECO:0000313" key="2">
    <source>
        <dbReference type="Proteomes" id="UP001215598"/>
    </source>
</evidence>
<dbReference type="Gene3D" id="3.80.10.10">
    <property type="entry name" value="Ribonuclease Inhibitor"/>
    <property type="match status" value="1"/>
</dbReference>
<reference evidence="1" key="1">
    <citation type="submission" date="2023-03" db="EMBL/GenBank/DDBJ databases">
        <title>Massive genome expansion in bonnet fungi (Mycena s.s.) driven by repeated elements and novel gene families across ecological guilds.</title>
        <authorList>
            <consortium name="Lawrence Berkeley National Laboratory"/>
            <person name="Harder C.B."/>
            <person name="Miyauchi S."/>
            <person name="Viragh M."/>
            <person name="Kuo A."/>
            <person name="Thoen E."/>
            <person name="Andreopoulos B."/>
            <person name="Lu D."/>
            <person name="Skrede I."/>
            <person name="Drula E."/>
            <person name="Henrissat B."/>
            <person name="Morin E."/>
            <person name="Kohler A."/>
            <person name="Barry K."/>
            <person name="LaButti K."/>
            <person name="Morin E."/>
            <person name="Salamov A."/>
            <person name="Lipzen A."/>
            <person name="Mereny Z."/>
            <person name="Hegedus B."/>
            <person name="Baldrian P."/>
            <person name="Stursova M."/>
            <person name="Weitz H."/>
            <person name="Taylor A."/>
            <person name="Grigoriev I.V."/>
            <person name="Nagy L.G."/>
            <person name="Martin F."/>
            <person name="Kauserud H."/>
        </authorList>
    </citation>
    <scope>NUCLEOTIDE SEQUENCE</scope>
    <source>
        <strain evidence="1">CBHHK182m</strain>
    </source>
</reference>
<organism evidence="1 2">
    <name type="scientific">Mycena metata</name>
    <dbReference type="NCBI Taxonomy" id="1033252"/>
    <lineage>
        <taxon>Eukaryota</taxon>
        <taxon>Fungi</taxon>
        <taxon>Dikarya</taxon>
        <taxon>Basidiomycota</taxon>
        <taxon>Agaricomycotina</taxon>
        <taxon>Agaricomycetes</taxon>
        <taxon>Agaricomycetidae</taxon>
        <taxon>Agaricales</taxon>
        <taxon>Marasmiineae</taxon>
        <taxon>Mycenaceae</taxon>
        <taxon>Mycena</taxon>
    </lineage>
</organism>
<dbReference type="Proteomes" id="UP001215598">
    <property type="component" value="Unassembled WGS sequence"/>
</dbReference>